<evidence type="ECO:0000256" key="1">
    <source>
        <dbReference type="SAM" id="Phobius"/>
    </source>
</evidence>
<organism evidence="3">
    <name type="scientific">Variovorax paradoxus</name>
    <dbReference type="NCBI Taxonomy" id="34073"/>
    <lineage>
        <taxon>Bacteria</taxon>
        <taxon>Pseudomonadati</taxon>
        <taxon>Pseudomonadota</taxon>
        <taxon>Betaproteobacteria</taxon>
        <taxon>Burkholderiales</taxon>
        <taxon>Comamonadaceae</taxon>
        <taxon>Variovorax</taxon>
    </lineage>
</organism>
<evidence type="ECO:0000259" key="2">
    <source>
        <dbReference type="Pfam" id="PF20249"/>
    </source>
</evidence>
<gene>
    <name evidence="3" type="ORF">VVAX_01123</name>
</gene>
<feature type="transmembrane region" description="Helical" evidence="1">
    <location>
        <begin position="922"/>
        <end position="940"/>
    </location>
</feature>
<reference evidence="3" key="1">
    <citation type="submission" date="2019-12" db="EMBL/GenBank/DDBJ databases">
        <authorList>
            <person name="Cremers G."/>
        </authorList>
    </citation>
    <scope>NUCLEOTIDE SEQUENCE</scope>
    <source>
        <strain evidence="3">Vvax</strain>
    </source>
</reference>
<feature type="transmembrane region" description="Helical" evidence="1">
    <location>
        <begin position="527"/>
        <end position="548"/>
    </location>
</feature>
<protein>
    <recommendedName>
        <fullName evidence="2">Toxin VasX N-terminal region domain-containing protein</fullName>
    </recommendedName>
</protein>
<keyword evidence="1" id="KW-0472">Membrane</keyword>
<dbReference type="CDD" id="cd20707">
    <property type="entry name" value="MIX_III"/>
    <property type="match status" value="1"/>
</dbReference>
<keyword evidence="1" id="KW-1133">Transmembrane helix</keyword>
<feature type="domain" description="Toxin VasX N-terminal region" evidence="2">
    <location>
        <begin position="3"/>
        <end position="164"/>
    </location>
</feature>
<dbReference type="InterPro" id="IPR048126">
    <property type="entry name" value="Toxin_VasX"/>
</dbReference>
<sequence length="1013" mass="111413">MTCKKCQKSGLSILLVRPTAVATDPEIAPQGSAAIRTHAGTVSAFGLPPLEAKSKYALRLLRREGYVYVFFPGEKPEGQVGRWLAYRVHDKAALIRQGEFVFEDSSFACDKKVTHPHDMRTICIADPERIATVWVGFSMNWWSDAIKARVARNLKTSGMVELSLGGLPPAHGFAAEAPMLNAHVADYAVQHLKHGGFEEEATPFYPAGHVAAMQAARAMAEVMRKQSDGHQGQPMVVAVPDPVGLAADLNGIRLAVDRVHKQRLLAPEVAWPLASNQLLKGLKEAFEAAAATSTEAYAYGSTSAKKWDAVKDSTYVKEMGYIWESTGGEAEDGSANGRMLQPDNLRQQAGIHRSRIANFNRLWREQVSSQIDEPRRAAWEAAFRKDRHAEAEALASFERDWLAAMRRRDTLTYFEHHFDEDAPNRLTDPVSHGLIYAQESDRIHVPQPLSIQACINDYRDHTMTLPIVDPRAVALRAMVGNQKSVVEQVAAMLDGEWDRSNENNMRDKVVDIFKGMLTASWGRKHSWMVNIVVGLAAGHLAAMAAAVFQGVAALHRQKVLDLPGADELRMKKIVNLSVVEQTLLQAMRTAVDSGQAYLPVVLSEVWDLADVDAHMHSTEHRGFYSDADRRSLLKNRKVNGKVMVKRIWHIGAHDGLLHEVPSERAHAPGSSPRSKGGKELARFDEYARSVNLQQVSPRSRRHLQDHLAAGRANVEAEIQADRRLGYGVAIVQAAGLVWAVRDFWKSFDRPDRRERFDQGLNLFSGLMSFTASLVELRGAANRSMLSRTPNVVDAADRSTRAVVTAKLANIRIALAMAGLATGAIDAYLSYRKSEKAHAQGDNMAYEAHLASSAAFGMQSLFNIAVVADALSSGASSRFIGAGAQRVAQVLLQRGVERALVTAIVGMSGAALGGLVLTTVTTLGWGMLVLGVVFAVTGAASERNNLQRWVSRSYFGTDRKLSYNNMATETWEFDMINVNFEAMEANERKRNANRVNVPQSEMPPLFLDAPGTWG</sequence>
<dbReference type="EMBL" id="LR743507">
    <property type="protein sequence ID" value="CAA2101195.1"/>
    <property type="molecule type" value="Genomic_DNA"/>
</dbReference>
<keyword evidence="1" id="KW-0812">Transmembrane</keyword>
<dbReference type="Pfam" id="PF20249">
    <property type="entry name" value="VasX_N"/>
    <property type="match status" value="1"/>
</dbReference>
<dbReference type="AlphaFoldDB" id="A0A679J386"/>
<evidence type="ECO:0000313" key="3">
    <source>
        <dbReference type="EMBL" id="CAA2101195.1"/>
    </source>
</evidence>
<proteinExistence type="predicted"/>
<dbReference type="RefSeq" id="WP_339088834.1">
    <property type="nucleotide sequence ID" value="NZ_LR743507.1"/>
</dbReference>
<dbReference type="NCBIfam" id="NF041559">
    <property type="entry name" value="BTH_I2691_fam"/>
    <property type="match status" value="1"/>
</dbReference>
<dbReference type="InterPro" id="IPR046864">
    <property type="entry name" value="VasX_N"/>
</dbReference>
<name>A0A679J386_VARPD</name>
<accession>A0A679J386</accession>